<dbReference type="EMBL" id="BMGL01000010">
    <property type="protein sequence ID" value="GGE17315.1"/>
    <property type="molecule type" value="Genomic_DNA"/>
</dbReference>
<evidence type="ECO:0000259" key="5">
    <source>
        <dbReference type="Pfam" id="PF00535"/>
    </source>
</evidence>
<evidence type="ECO:0000256" key="3">
    <source>
        <dbReference type="ARBA" id="ARBA00022679"/>
    </source>
</evidence>
<dbReference type="PANTHER" id="PTHR43179">
    <property type="entry name" value="RHAMNOSYLTRANSFERASE WBBL"/>
    <property type="match status" value="1"/>
</dbReference>
<comment type="caution">
    <text evidence="6">The sequence shown here is derived from an EMBL/GenBank/DDBJ whole genome shotgun (WGS) entry which is preliminary data.</text>
</comment>
<keyword evidence="3 6" id="KW-0808">Transferase</keyword>
<evidence type="ECO:0000313" key="7">
    <source>
        <dbReference type="Proteomes" id="UP000599688"/>
    </source>
</evidence>
<keyword evidence="4" id="KW-0812">Transmembrane</keyword>
<reference evidence="6 7" key="1">
    <citation type="journal article" date="2014" name="Int. J. Syst. Evol. Microbiol.">
        <title>Complete genome sequence of Corynebacterium casei LMG S-19264T (=DSM 44701T), isolated from a smear-ripened cheese.</title>
        <authorList>
            <consortium name="US DOE Joint Genome Institute (JGI-PGF)"/>
            <person name="Walter F."/>
            <person name="Albersmeier A."/>
            <person name="Kalinowski J."/>
            <person name="Ruckert C."/>
        </authorList>
    </citation>
    <scope>NUCLEOTIDE SEQUENCE [LARGE SCALE GENOMIC DNA]</scope>
    <source>
        <strain evidence="6 7">CGMCC 1.12925</strain>
    </source>
</reference>
<dbReference type="InterPro" id="IPR029044">
    <property type="entry name" value="Nucleotide-diphossugar_trans"/>
</dbReference>
<evidence type="ECO:0000256" key="4">
    <source>
        <dbReference type="SAM" id="Phobius"/>
    </source>
</evidence>
<feature type="domain" description="Glycosyltransferase 2-like" evidence="5">
    <location>
        <begin position="5"/>
        <end position="179"/>
    </location>
</feature>
<protein>
    <submittedName>
        <fullName evidence="6">Glycosyl transferase family 2</fullName>
    </submittedName>
</protein>
<dbReference type="InterPro" id="IPR001173">
    <property type="entry name" value="Glyco_trans_2-like"/>
</dbReference>
<keyword evidence="7" id="KW-1185">Reference proteome</keyword>
<dbReference type="SUPFAM" id="SSF53448">
    <property type="entry name" value="Nucleotide-diphospho-sugar transferases"/>
    <property type="match status" value="1"/>
</dbReference>
<dbReference type="GO" id="GO:0016757">
    <property type="term" value="F:glycosyltransferase activity"/>
    <property type="evidence" value="ECO:0007669"/>
    <property type="project" value="UniProtKB-KW"/>
</dbReference>
<feature type="transmembrane region" description="Helical" evidence="4">
    <location>
        <begin position="277"/>
        <end position="294"/>
    </location>
</feature>
<keyword evidence="2" id="KW-0328">Glycosyltransferase</keyword>
<organism evidence="6 7">
    <name type="scientific">Psychroflexus salis</name>
    <dbReference type="NCBI Taxonomy" id="1526574"/>
    <lineage>
        <taxon>Bacteria</taxon>
        <taxon>Pseudomonadati</taxon>
        <taxon>Bacteroidota</taxon>
        <taxon>Flavobacteriia</taxon>
        <taxon>Flavobacteriales</taxon>
        <taxon>Flavobacteriaceae</taxon>
        <taxon>Psychroflexus</taxon>
    </lineage>
</organism>
<evidence type="ECO:0000313" key="6">
    <source>
        <dbReference type="EMBL" id="GGE17315.1"/>
    </source>
</evidence>
<keyword evidence="4" id="KW-1133">Transmembrane helix</keyword>
<dbReference type="RefSeq" id="WP_188406539.1">
    <property type="nucleotide sequence ID" value="NZ_BMGL01000010.1"/>
</dbReference>
<name>A0A916ZWV8_9FLAO</name>
<dbReference type="PANTHER" id="PTHR43179:SF12">
    <property type="entry name" value="GALACTOFURANOSYLTRANSFERASE GLFT2"/>
    <property type="match status" value="1"/>
</dbReference>
<dbReference type="Proteomes" id="UP000599688">
    <property type="component" value="Unassembled WGS sequence"/>
</dbReference>
<dbReference type="Gene3D" id="3.90.550.10">
    <property type="entry name" value="Spore Coat Polysaccharide Biosynthesis Protein SpsA, Chain A"/>
    <property type="match status" value="1"/>
</dbReference>
<keyword evidence="4" id="KW-0472">Membrane</keyword>
<accession>A0A916ZWV8</accession>
<sequence>MKIAILILNWNGKKLLKEFLPSIVKYAKNSASIYVVDNASTDDSVLFLQNEFPDVKVLQLSQNFGYAEGYNRALQQIDEAYAILLNNDVAFKSDVATPLLNLFETNQQISAIQPKILDYKKPDYFEYAGAAGGFIDWFAYPYCRGRVFSAIEKDQGQYNDEIPIFWASGACLGIRVKHFQEAGGFDQDYFAHMEEIDLCWRLQNLGYKIFYTHQAEVFHFGGGTLHNQNPQKTFLNFRNSLFNLLKNAPSKNIYAKLIARMLLDGIAAIFFLCKLQFFHFMAVLKAHFSFYTHFNKMKQKRKTNPNSPRYYTRFSVVLSKYFS</sequence>
<dbReference type="Pfam" id="PF00535">
    <property type="entry name" value="Glycos_transf_2"/>
    <property type="match status" value="1"/>
</dbReference>
<evidence type="ECO:0000256" key="2">
    <source>
        <dbReference type="ARBA" id="ARBA00022676"/>
    </source>
</evidence>
<comment type="similarity">
    <text evidence="1">Belongs to the glycosyltransferase 2 family.</text>
</comment>
<dbReference type="AlphaFoldDB" id="A0A916ZWV8"/>
<gene>
    <name evidence="6" type="ORF">GCM10010831_18230</name>
</gene>
<proteinExistence type="inferred from homology"/>
<dbReference type="CDD" id="cd04186">
    <property type="entry name" value="GT_2_like_c"/>
    <property type="match status" value="1"/>
</dbReference>
<evidence type="ECO:0000256" key="1">
    <source>
        <dbReference type="ARBA" id="ARBA00006739"/>
    </source>
</evidence>